<evidence type="ECO:0000313" key="3">
    <source>
        <dbReference type="EMBL" id="MBB4944895.1"/>
    </source>
</evidence>
<evidence type="ECO:0000256" key="2">
    <source>
        <dbReference type="SAM" id="Phobius"/>
    </source>
</evidence>
<keyword evidence="2" id="KW-0812">Transmembrane</keyword>
<accession>A0A7W7WFT2</accession>
<gene>
    <name evidence="3" type="ORF">F4556_000430</name>
</gene>
<comment type="caution">
    <text evidence="3">The sequence shown here is derived from an EMBL/GenBank/DDBJ whole genome shotgun (WGS) entry which is preliminary data.</text>
</comment>
<sequence length="335" mass="35478">MTDLHTAAAPALLRRLPLNGLYPAKYRAAHGEEIAAVFADALQFADSRTALREWTALAAHAVRLRTRLSSRDPVGRILAGAAPFLLAGGAALSVVQLLIGALLPDRSANWVAGAAQTVPWVLALLCAAVGRWASARALVLMAVVTRTGIAVAALFHPATALTQYSELLGLWLVMGVLVLIAPPDAVDLSRRGRSWAIGSAVAIALPMSGIAVLWIGTFPEDYPNLVFPPVQQALLDLSTAWPALVLSLAYLARLARPNTDPLHTGGIALAVLPWTLTVVPPLYRSIPTDAHDLLRNAGVTFVLLATATTIGTLRRNSRRTRLAEPDGPRASDPTV</sequence>
<feature type="transmembrane region" description="Helical" evidence="2">
    <location>
        <begin position="194"/>
        <end position="215"/>
    </location>
</feature>
<feature type="transmembrane region" description="Helical" evidence="2">
    <location>
        <begin position="137"/>
        <end position="158"/>
    </location>
</feature>
<name>A0A7W7WFT2_9ACTN</name>
<keyword evidence="2" id="KW-1133">Transmembrane helix</keyword>
<feature type="transmembrane region" description="Helical" evidence="2">
    <location>
        <begin position="264"/>
        <end position="283"/>
    </location>
</feature>
<feature type="transmembrane region" description="Helical" evidence="2">
    <location>
        <begin position="109"/>
        <end position="130"/>
    </location>
</feature>
<dbReference type="Proteomes" id="UP000573327">
    <property type="component" value="Unassembled WGS sequence"/>
</dbReference>
<reference evidence="3 4" key="1">
    <citation type="submission" date="2020-08" db="EMBL/GenBank/DDBJ databases">
        <title>Sequencing the genomes of 1000 actinobacteria strains.</title>
        <authorList>
            <person name="Klenk H.-P."/>
        </authorList>
    </citation>
    <scope>NUCLEOTIDE SEQUENCE [LARGE SCALE GENOMIC DNA]</scope>
    <source>
        <strain evidence="3 4">DSM 44786</strain>
    </source>
</reference>
<feature type="transmembrane region" description="Helical" evidence="2">
    <location>
        <begin position="235"/>
        <end position="252"/>
    </location>
</feature>
<proteinExistence type="predicted"/>
<dbReference type="EMBL" id="JACHJR010000001">
    <property type="protein sequence ID" value="MBB4944895.1"/>
    <property type="molecule type" value="Genomic_DNA"/>
</dbReference>
<dbReference type="RefSeq" id="WP_184911150.1">
    <property type="nucleotide sequence ID" value="NZ_JACHJR010000001.1"/>
</dbReference>
<organism evidence="3 4">
    <name type="scientific">Kitasatospora gansuensis</name>
    <dbReference type="NCBI Taxonomy" id="258050"/>
    <lineage>
        <taxon>Bacteria</taxon>
        <taxon>Bacillati</taxon>
        <taxon>Actinomycetota</taxon>
        <taxon>Actinomycetes</taxon>
        <taxon>Kitasatosporales</taxon>
        <taxon>Streptomycetaceae</taxon>
        <taxon>Kitasatospora</taxon>
    </lineage>
</organism>
<evidence type="ECO:0000313" key="4">
    <source>
        <dbReference type="Proteomes" id="UP000573327"/>
    </source>
</evidence>
<feature type="region of interest" description="Disordered" evidence="1">
    <location>
        <begin position="316"/>
        <end position="335"/>
    </location>
</feature>
<keyword evidence="4" id="KW-1185">Reference proteome</keyword>
<protein>
    <submittedName>
        <fullName evidence="3">Uncharacterized protein</fullName>
    </submittedName>
</protein>
<feature type="transmembrane region" description="Helical" evidence="2">
    <location>
        <begin position="295"/>
        <end position="313"/>
    </location>
</feature>
<evidence type="ECO:0000256" key="1">
    <source>
        <dbReference type="SAM" id="MobiDB-lite"/>
    </source>
</evidence>
<dbReference type="AlphaFoldDB" id="A0A7W7WFT2"/>
<keyword evidence="2" id="KW-0472">Membrane</keyword>
<feature type="transmembrane region" description="Helical" evidence="2">
    <location>
        <begin position="77"/>
        <end position="103"/>
    </location>
</feature>
<feature type="transmembrane region" description="Helical" evidence="2">
    <location>
        <begin position="164"/>
        <end position="182"/>
    </location>
</feature>